<geneLocation type="mitochondrion" evidence="2"/>
<feature type="compositionally biased region" description="Polar residues" evidence="1">
    <location>
        <begin position="1"/>
        <end position="18"/>
    </location>
</feature>
<sequence length="107" mass="11501">MVQVRTQHLSPTTSTSHGGQLLNPRTRLGGCSFCSATSKPYTIVQSHYLSYPTHCRSATPSISPSSFRSVSILLSLSCLYRFQLAASIPTTPSVGERPVSLSVSQSL</sequence>
<evidence type="ECO:0000256" key="1">
    <source>
        <dbReference type="SAM" id="MobiDB-lite"/>
    </source>
</evidence>
<gene>
    <name evidence="2" type="ORF">ABT39_MTgene3188</name>
</gene>
<dbReference type="AlphaFoldDB" id="A0A101M2R9"/>
<evidence type="ECO:0000313" key="2">
    <source>
        <dbReference type="EMBL" id="KUM49960.1"/>
    </source>
</evidence>
<feature type="region of interest" description="Disordered" evidence="1">
    <location>
        <begin position="1"/>
        <end position="21"/>
    </location>
</feature>
<accession>A0A101M2R9</accession>
<keyword evidence="2" id="KW-0496">Mitochondrion</keyword>
<name>A0A101M2R9_PICGL</name>
<dbReference type="EMBL" id="LKAM01000002">
    <property type="protein sequence ID" value="KUM49960.1"/>
    <property type="molecule type" value="Genomic_DNA"/>
</dbReference>
<comment type="caution">
    <text evidence="2">The sequence shown here is derived from an EMBL/GenBank/DDBJ whole genome shotgun (WGS) entry which is preliminary data.</text>
</comment>
<organism evidence="2">
    <name type="scientific">Picea glauca</name>
    <name type="common">White spruce</name>
    <name type="synonym">Pinus glauca</name>
    <dbReference type="NCBI Taxonomy" id="3330"/>
    <lineage>
        <taxon>Eukaryota</taxon>
        <taxon>Viridiplantae</taxon>
        <taxon>Streptophyta</taxon>
        <taxon>Embryophyta</taxon>
        <taxon>Tracheophyta</taxon>
        <taxon>Spermatophyta</taxon>
        <taxon>Pinopsida</taxon>
        <taxon>Pinidae</taxon>
        <taxon>Conifers I</taxon>
        <taxon>Pinales</taxon>
        <taxon>Pinaceae</taxon>
        <taxon>Picea</taxon>
    </lineage>
</organism>
<protein>
    <submittedName>
        <fullName evidence="2">Uncharacterized protein</fullName>
    </submittedName>
</protein>
<proteinExistence type="predicted"/>
<reference evidence="2" key="1">
    <citation type="journal article" date="2015" name="Genome Biol. Evol.">
        <title>Organellar Genomes of White Spruce (Picea glauca): Assembly and Annotation.</title>
        <authorList>
            <person name="Jackman S.D."/>
            <person name="Warren R.L."/>
            <person name="Gibb E.A."/>
            <person name="Vandervalk B.P."/>
            <person name="Mohamadi H."/>
            <person name="Chu J."/>
            <person name="Raymond A."/>
            <person name="Pleasance S."/>
            <person name="Coope R."/>
            <person name="Wildung M.R."/>
            <person name="Ritland C.E."/>
            <person name="Bousquet J."/>
            <person name="Jones S.J."/>
            <person name="Bohlmann J."/>
            <person name="Birol I."/>
        </authorList>
    </citation>
    <scope>NUCLEOTIDE SEQUENCE [LARGE SCALE GENOMIC DNA]</scope>
    <source>
        <tissue evidence="2">Flushing bud</tissue>
    </source>
</reference>